<proteinExistence type="predicted"/>
<keyword evidence="1" id="KW-0472">Membrane</keyword>
<gene>
    <name evidence="2" type="ORF">C2G38_2215117</name>
</gene>
<organism evidence="2 3">
    <name type="scientific">Gigaspora rosea</name>
    <dbReference type="NCBI Taxonomy" id="44941"/>
    <lineage>
        <taxon>Eukaryota</taxon>
        <taxon>Fungi</taxon>
        <taxon>Fungi incertae sedis</taxon>
        <taxon>Mucoromycota</taxon>
        <taxon>Glomeromycotina</taxon>
        <taxon>Glomeromycetes</taxon>
        <taxon>Diversisporales</taxon>
        <taxon>Gigasporaceae</taxon>
        <taxon>Gigaspora</taxon>
    </lineage>
</organism>
<evidence type="ECO:0000313" key="3">
    <source>
        <dbReference type="Proteomes" id="UP000266673"/>
    </source>
</evidence>
<keyword evidence="3" id="KW-1185">Reference proteome</keyword>
<comment type="caution">
    <text evidence="2">The sequence shown here is derived from an EMBL/GenBank/DDBJ whole genome shotgun (WGS) entry which is preliminary data.</text>
</comment>
<reference evidence="2 3" key="1">
    <citation type="submission" date="2018-06" db="EMBL/GenBank/DDBJ databases">
        <title>Comparative genomics reveals the genomic features of Rhizophagus irregularis, R. cerebriforme, R. diaphanum and Gigaspora rosea, and their symbiotic lifestyle signature.</title>
        <authorList>
            <person name="Morin E."/>
            <person name="San Clemente H."/>
            <person name="Chen E.C.H."/>
            <person name="De La Providencia I."/>
            <person name="Hainaut M."/>
            <person name="Kuo A."/>
            <person name="Kohler A."/>
            <person name="Murat C."/>
            <person name="Tang N."/>
            <person name="Roy S."/>
            <person name="Loubradou J."/>
            <person name="Henrissat B."/>
            <person name="Grigoriev I.V."/>
            <person name="Corradi N."/>
            <person name="Roux C."/>
            <person name="Martin F.M."/>
        </authorList>
    </citation>
    <scope>NUCLEOTIDE SEQUENCE [LARGE SCALE GENOMIC DNA]</scope>
    <source>
        <strain evidence="2 3">DAOM 194757</strain>
    </source>
</reference>
<sequence>MASTTAPTTAPIIALVTALVMAPTDFLSTFSASISAYLNHIANVTSSAFGVAKIFSISSVVVADVIVPFVLLLTKIANIVNEIITFYQTAKYNKCICNSLLICTTAAQML</sequence>
<dbReference type="EMBL" id="QKWP01001696">
    <property type="protein sequence ID" value="RIB07208.1"/>
    <property type="molecule type" value="Genomic_DNA"/>
</dbReference>
<name>A0A397UDG7_9GLOM</name>
<feature type="transmembrane region" description="Helical" evidence="1">
    <location>
        <begin position="54"/>
        <end position="73"/>
    </location>
</feature>
<feature type="transmembrane region" description="Helical" evidence="1">
    <location>
        <begin position="12"/>
        <end position="34"/>
    </location>
</feature>
<keyword evidence="1" id="KW-1133">Transmembrane helix</keyword>
<accession>A0A397UDG7</accession>
<protein>
    <submittedName>
        <fullName evidence="2">Uncharacterized protein</fullName>
    </submittedName>
</protein>
<dbReference type="AlphaFoldDB" id="A0A397UDG7"/>
<dbReference type="STRING" id="44941.A0A397UDG7"/>
<keyword evidence="1" id="KW-0812">Transmembrane</keyword>
<dbReference type="Proteomes" id="UP000266673">
    <property type="component" value="Unassembled WGS sequence"/>
</dbReference>
<evidence type="ECO:0000256" key="1">
    <source>
        <dbReference type="SAM" id="Phobius"/>
    </source>
</evidence>
<evidence type="ECO:0000313" key="2">
    <source>
        <dbReference type="EMBL" id="RIB07208.1"/>
    </source>
</evidence>